<feature type="chain" id="PRO_5019784240" evidence="1">
    <location>
        <begin position="20"/>
        <end position="166"/>
    </location>
</feature>
<feature type="signal peptide" evidence="1">
    <location>
        <begin position="1"/>
        <end position="19"/>
    </location>
</feature>
<dbReference type="Pfam" id="PF14352">
    <property type="entry name" value="DUF4402"/>
    <property type="match status" value="1"/>
</dbReference>
<evidence type="ECO:0000313" key="3">
    <source>
        <dbReference type="Proteomes" id="UP000276254"/>
    </source>
</evidence>
<accession>A0A494TMG8</accession>
<evidence type="ECO:0000313" key="2">
    <source>
        <dbReference type="EMBL" id="AYJ86628.1"/>
    </source>
</evidence>
<dbReference type="OrthoDB" id="7407088at2"/>
<dbReference type="EMBL" id="CP032829">
    <property type="protein sequence ID" value="AYJ86628.1"/>
    <property type="molecule type" value="Genomic_DNA"/>
</dbReference>
<evidence type="ECO:0000256" key="1">
    <source>
        <dbReference type="SAM" id="SignalP"/>
    </source>
</evidence>
<dbReference type="RefSeq" id="WP_121153253.1">
    <property type="nucleotide sequence ID" value="NZ_CP032829.1"/>
</dbReference>
<protein>
    <submittedName>
        <fullName evidence="2">DUF4402 domain-containing protein</fullName>
    </submittedName>
</protein>
<proteinExistence type="predicted"/>
<dbReference type="AlphaFoldDB" id="A0A494TMG8"/>
<reference evidence="2 3" key="1">
    <citation type="submission" date="2018-09" db="EMBL/GenBank/DDBJ databases">
        <title>Sphingomonas peninsula sp. nov., isolated from fildes peninsula, Antarctic soil.</title>
        <authorList>
            <person name="Yingchao G."/>
        </authorList>
    </citation>
    <scope>NUCLEOTIDE SEQUENCE [LARGE SCALE GENOMIC DNA]</scope>
    <source>
        <strain evidence="2 3">YZ-8</strain>
    </source>
</reference>
<keyword evidence="1" id="KW-0732">Signal</keyword>
<organism evidence="2 3">
    <name type="scientific">Sphingomonas paeninsulae</name>
    <dbReference type="NCBI Taxonomy" id="2319844"/>
    <lineage>
        <taxon>Bacteria</taxon>
        <taxon>Pseudomonadati</taxon>
        <taxon>Pseudomonadota</taxon>
        <taxon>Alphaproteobacteria</taxon>
        <taxon>Sphingomonadales</taxon>
        <taxon>Sphingomonadaceae</taxon>
        <taxon>Sphingomonas</taxon>
    </lineage>
</organism>
<gene>
    <name evidence="2" type="ORF">D3Y57_12440</name>
</gene>
<dbReference type="Proteomes" id="UP000276254">
    <property type="component" value="Chromosome"/>
</dbReference>
<dbReference type="InterPro" id="IPR025514">
    <property type="entry name" value="DUF4402"/>
</dbReference>
<dbReference type="KEGG" id="spha:D3Y57_12440"/>
<keyword evidence="3" id="KW-1185">Reference proteome</keyword>
<sequence length="166" mass="17152">MDLRALVFVVFLWPSQAVAQCRLCAPSTAAAASAPSRALTIEIETALDFSRAAQSGRGSGSIAVDEHSGARSVNGLIDLGGMALKGTVVLTGEPFRHVRISLPASIRLSASEGDGADVVDLRTDLSPDPALDASGSLKFSFGGRLIVSSHSSGDLRGRISIAADYQ</sequence>
<name>A0A494TMG8_SPHPE</name>